<keyword evidence="2" id="KW-1003">Cell membrane</keyword>
<dbReference type="OrthoDB" id="597333at2"/>
<accession>A0A238YLJ9</accession>
<comment type="subcellular location">
    <subcellularLocation>
        <location evidence="1">Cell membrane</location>
        <topology evidence="1">Multi-pass membrane protein</topology>
    </subcellularLocation>
</comment>
<dbReference type="PANTHER" id="PTHR35007">
    <property type="entry name" value="INTEGRAL MEMBRANE PROTEIN-RELATED"/>
    <property type="match status" value="1"/>
</dbReference>
<feature type="transmembrane region" description="Helical" evidence="6">
    <location>
        <begin position="244"/>
        <end position="263"/>
    </location>
</feature>
<evidence type="ECO:0000256" key="2">
    <source>
        <dbReference type="ARBA" id="ARBA00022475"/>
    </source>
</evidence>
<evidence type="ECO:0000256" key="4">
    <source>
        <dbReference type="ARBA" id="ARBA00022989"/>
    </source>
</evidence>
<evidence type="ECO:0000256" key="5">
    <source>
        <dbReference type="ARBA" id="ARBA00023136"/>
    </source>
</evidence>
<feature type="transmembrane region" description="Helical" evidence="6">
    <location>
        <begin position="6"/>
        <end position="24"/>
    </location>
</feature>
<evidence type="ECO:0000256" key="1">
    <source>
        <dbReference type="ARBA" id="ARBA00004651"/>
    </source>
</evidence>
<sequence length="302" mass="33500">MNNWVLLSVGLLFLIPALMLWGTARQKIEEEEALKHYERAMPISSAKVKDETEHERELSTFSSRLLSLWGDNLSYKQAVVMIALVILTFVLGKVFLDLGRAVLLTGIVAVLLFIVLPFIKLQRQKAAMVAQMPAFIDQLIRALSVGKSMEGAMRSVTVEVEAPLRNVLDKVLRSTDLGASFNKAVRQAAESSGVKEMSLLALAVNISSTYGSSPQGLLKSIIHMIRRQEQARRELAIMTGETKVTAWVLGLVPIGIVGYMMMINPSYFLVMVDDPTGWIVFQVGIGMQLLGGFIFWRMLKSV</sequence>
<evidence type="ECO:0000313" key="8">
    <source>
        <dbReference type="EMBL" id="SNR71504.1"/>
    </source>
</evidence>
<evidence type="ECO:0000256" key="6">
    <source>
        <dbReference type="SAM" id="Phobius"/>
    </source>
</evidence>
<feature type="transmembrane region" description="Helical" evidence="6">
    <location>
        <begin position="102"/>
        <end position="119"/>
    </location>
</feature>
<evidence type="ECO:0000256" key="3">
    <source>
        <dbReference type="ARBA" id="ARBA00022692"/>
    </source>
</evidence>
<gene>
    <name evidence="8" type="ORF">SAMN05192560_0671</name>
</gene>
<proteinExistence type="predicted"/>
<keyword evidence="3 6" id="KW-0812">Transmembrane</keyword>
<evidence type="ECO:0000259" key="7">
    <source>
        <dbReference type="Pfam" id="PF00482"/>
    </source>
</evidence>
<feature type="domain" description="Type II secretion system protein GspF" evidence="7">
    <location>
        <begin position="135"/>
        <end position="261"/>
    </location>
</feature>
<dbReference type="InterPro" id="IPR018076">
    <property type="entry name" value="T2SS_GspF_dom"/>
</dbReference>
<keyword evidence="4 6" id="KW-1133">Transmembrane helix</keyword>
<keyword evidence="9" id="KW-1185">Reference proteome</keyword>
<dbReference type="AlphaFoldDB" id="A0A238YLJ9"/>
<dbReference type="PANTHER" id="PTHR35007:SF1">
    <property type="entry name" value="PILUS ASSEMBLY PROTEIN"/>
    <property type="match status" value="1"/>
</dbReference>
<dbReference type="Proteomes" id="UP000198305">
    <property type="component" value="Unassembled WGS sequence"/>
</dbReference>
<feature type="transmembrane region" description="Helical" evidence="6">
    <location>
        <begin position="78"/>
        <end position="96"/>
    </location>
</feature>
<organism evidence="8 9">
    <name type="scientific">Methylobacillus rhizosphaerae</name>
    <dbReference type="NCBI Taxonomy" id="551994"/>
    <lineage>
        <taxon>Bacteria</taxon>
        <taxon>Pseudomonadati</taxon>
        <taxon>Pseudomonadota</taxon>
        <taxon>Betaproteobacteria</taxon>
        <taxon>Nitrosomonadales</taxon>
        <taxon>Methylophilaceae</taxon>
        <taxon>Methylobacillus</taxon>
    </lineage>
</organism>
<dbReference type="GO" id="GO:0005886">
    <property type="term" value="C:plasma membrane"/>
    <property type="evidence" value="ECO:0007669"/>
    <property type="project" value="UniProtKB-SubCell"/>
</dbReference>
<dbReference type="RefSeq" id="WP_089374811.1">
    <property type="nucleotide sequence ID" value="NZ_FZOA01000002.1"/>
</dbReference>
<keyword evidence="5 6" id="KW-0472">Membrane</keyword>
<feature type="transmembrane region" description="Helical" evidence="6">
    <location>
        <begin position="275"/>
        <end position="296"/>
    </location>
</feature>
<evidence type="ECO:0000313" key="9">
    <source>
        <dbReference type="Proteomes" id="UP000198305"/>
    </source>
</evidence>
<reference evidence="9" key="1">
    <citation type="submission" date="2017-06" db="EMBL/GenBank/DDBJ databases">
        <authorList>
            <person name="Varghese N."/>
            <person name="Submissions S."/>
        </authorList>
    </citation>
    <scope>NUCLEOTIDE SEQUENCE [LARGE SCALE GENOMIC DNA]</scope>
    <source>
        <strain evidence="9">Ca-68</strain>
    </source>
</reference>
<dbReference type="Pfam" id="PF00482">
    <property type="entry name" value="T2SSF"/>
    <property type="match status" value="1"/>
</dbReference>
<name>A0A238YLJ9_9PROT</name>
<dbReference type="EMBL" id="FZOA01000002">
    <property type="protein sequence ID" value="SNR71504.1"/>
    <property type="molecule type" value="Genomic_DNA"/>
</dbReference>
<protein>
    <submittedName>
        <fullName evidence="8">Tight adherence protein B</fullName>
    </submittedName>
</protein>